<proteinExistence type="predicted"/>
<protein>
    <submittedName>
        <fullName evidence="1">Uncharacterized protein</fullName>
    </submittedName>
</protein>
<dbReference type="Bgee" id="ENSGACG00000001073">
    <property type="expression patterns" value="Expressed in heart and 5 other cell types or tissues"/>
</dbReference>
<evidence type="ECO:0000313" key="1">
    <source>
        <dbReference type="Ensembl" id="ENSGACP00000001383.1"/>
    </source>
</evidence>
<dbReference type="InParanoid" id="G3N7U9"/>
<dbReference type="AlphaFoldDB" id="G3N7U9"/>
<organism evidence="1">
    <name type="scientific">Gasterosteus aculeatus</name>
    <name type="common">Three-spined stickleback</name>
    <dbReference type="NCBI Taxonomy" id="69293"/>
    <lineage>
        <taxon>Eukaryota</taxon>
        <taxon>Metazoa</taxon>
        <taxon>Chordata</taxon>
        <taxon>Craniata</taxon>
        <taxon>Vertebrata</taxon>
        <taxon>Euteleostomi</taxon>
        <taxon>Actinopterygii</taxon>
        <taxon>Neopterygii</taxon>
        <taxon>Teleostei</taxon>
        <taxon>Neoteleostei</taxon>
        <taxon>Acanthomorphata</taxon>
        <taxon>Eupercaria</taxon>
        <taxon>Perciformes</taxon>
        <taxon>Cottioidei</taxon>
        <taxon>Gasterosteales</taxon>
        <taxon>Gasterosteidae</taxon>
        <taxon>Gasterosteus</taxon>
    </lineage>
</organism>
<reference evidence="1" key="1">
    <citation type="submission" date="2006-01" db="EMBL/GenBank/DDBJ databases">
        <authorList>
            <person name="Lindblad-Toh K."/>
            <person name="Mauceli E."/>
            <person name="Grabherr M."/>
            <person name="Chang J.L."/>
            <person name="Lander E.S."/>
        </authorList>
    </citation>
    <scope>NUCLEOTIDE SEQUENCE [LARGE SCALE GENOMIC DNA]</scope>
</reference>
<accession>G3N7U9</accession>
<sequence length="127" mass="13747">PSSCCPASSGVWSGCPGGPPTRPAAWRHRGHVTSFCLSVESQSFCFSYLVTLSSNKASFSQCFLCFLCVFSVFPQCFLCVSSVFPQCFLCVSSVFPQCFLSVSSVFTQCFLCVSSVFPQCFLCVSSV</sequence>
<name>G3N7U9_GASAC</name>
<dbReference type="Ensembl" id="ENSGACT00000001384.1">
    <property type="protein sequence ID" value="ENSGACP00000001383.1"/>
    <property type="gene ID" value="ENSGACG00000001073.1"/>
</dbReference>
<reference evidence="1" key="2">
    <citation type="submission" date="2024-04" db="UniProtKB">
        <authorList>
            <consortium name="Ensembl"/>
        </authorList>
    </citation>
    <scope>IDENTIFICATION</scope>
</reference>